<evidence type="ECO:0000313" key="7">
    <source>
        <dbReference type="EnsemblMetazoa" id="MESCA006111-PA"/>
    </source>
</evidence>
<keyword evidence="8" id="KW-1185">Reference proteome</keyword>
<keyword evidence="3 5" id="KW-0285">Flavoprotein</keyword>
<reference evidence="8" key="1">
    <citation type="submission" date="2013-02" db="EMBL/GenBank/DDBJ databases">
        <authorList>
            <person name="Hughes D."/>
        </authorList>
    </citation>
    <scope>NUCLEOTIDE SEQUENCE</scope>
    <source>
        <strain>Durham</strain>
        <strain evidence="8">NC isolate 2 -- Noor lab</strain>
    </source>
</reference>
<dbReference type="PANTHER" id="PTHR11552">
    <property type="entry name" value="GLUCOSE-METHANOL-CHOLINE GMC OXIDOREDUCTASE"/>
    <property type="match status" value="1"/>
</dbReference>
<dbReference type="Pfam" id="PF00732">
    <property type="entry name" value="GMC_oxred_N"/>
    <property type="match status" value="1"/>
</dbReference>
<reference evidence="7" key="2">
    <citation type="submission" date="2015-06" db="UniProtKB">
        <authorList>
            <consortium name="EnsemblMetazoa"/>
        </authorList>
    </citation>
    <scope>IDENTIFICATION</scope>
</reference>
<dbReference type="InterPro" id="IPR000172">
    <property type="entry name" value="GMC_OxRdtase_N"/>
</dbReference>
<evidence type="ECO:0000256" key="4">
    <source>
        <dbReference type="ARBA" id="ARBA00022827"/>
    </source>
</evidence>
<dbReference type="EMBL" id="CAQQ02159029">
    <property type="status" value="NOT_ANNOTATED_CDS"/>
    <property type="molecule type" value="Genomic_DNA"/>
</dbReference>
<evidence type="ECO:0000313" key="8">
    <source>
        <dbReference type="Proteomes" id="UP000015102"/>
    </source>
</evidence>
<feature type="domain" description="Glucose-methanol-choline oxidoreductase N-terminal" evidence="6">
    <location>
        <begin position="128"/>
        <end position="151"/>
    </location>
</feature>
<evidence type="ECO:0000256" key="5">
    <source>
        <dbReference type="RuleBase" id="RU003968"/>
    </source>
</evidence>
<dbReference type="PROSITE" id="PS00623">
    <property type="entry name" value="GMC_OXRED_1"/>
    <property type="match status" value="1"/>
</dbReference>
<dbReference type="GO" id="GO:0050660">
    <property type="term" value="F:flavin adenine dinucleotide binding"/>
    <property type="evidence" value="ECO:0007669"/>
    <property type="project" value="InterPro"/>
</dbReference>
<evidence type="ECO:0000259" key="6">
    <source>
        <dbReference type="PROSITE" id="PS00623"/>
    </source>
</evidence>
<dbReference type="PANTHER" id="PTHR11552:SF147">
    <property type="entry name" value="CHOLINE DEHYDROGENASE, MITOCHONDRIAL"/>
    <property type="match status" value="1"/>
</dbReference>
<dbReference type="Gene3D" id="3.50.50.60">
    <property type="entry name" value="FAD/NAD(P)-binding domain"/>
    <property type="match status" value="1"/>
</dbReference>
<protein>
    <recommendedName>
        <fullName evidence="6">Glucose-methanol-choline oxidoreductase N-terminal domain-containing protein</fullName>
    </recommendedName>
</protein>
<dbReference type="SUPFAM" id="SSF51905">
    <property type="entry name" value="FAD/NAD(P)-binding domain"/>
    <property type="match status" value="1"/>
</dbReference>
<dbReference type="Proteomes" id="UP000015102">
    <property type="component" value="Unassembled WGS sequence"/>
</dbReference>
<sequence length="193" mass="21179">MDPCIVSQASQIVSYFPRLLAFYCAISPPDLWPTDFGETGSIHGFPTYDFIIVGAGVGGSVLANRLSANPKWKVLVIEAGDNPPVDSQIPGAPPFEGENSTSTWNFYSQPSSKFGLGYKGRKLYWPSGKSIGGSGSINGMAYVRGNRLDYDIWESKGNKGWGWSSVLPYFEKSLKLHGDSRLILSRFPYKNPL</sequence>
<evidence type="ECO:0000256" key="1">
    <source>
        <dbReference type="ARBA" id="ARBA00001974"/>
    </source>
</evidence>
<dbReference type="InterPro" id="IPR036188">
    <property type="entry name" value="FAD/NAD-bd_sf"/>
</dbReference>
<comment type="cofactor">
    <cofactor evidence="1">
        <name>FAD</name>
        <dbReference type="ChEBI" id="CHEBI:57692"/>
    </cofactor>
</comment>
<dbReference type="EMBL" id="CAQQ02159030">
    <property type="status" value="NOT_ANNOTATED_CDS"/>
    <property type="molecule type" value="Genomic_DNA"/>
</dbReference>
<evidence type="ECO:0000256" key="3">
    <source>
        <dbReference type="ARBA" id="ARBA00022630"/>
    </source>
</evidence>
<evidence type="ECO:0000256" key="2">
    <source>
        <dbReference type="ARBA" id="ARBA00010790"/>
    </source>
</evidence>
<comment type="similarity">
    <text evidence="2 5">Belongs to the GMC oxidoreductase family.</text>
</comment>
<proteinExistence type="inferred from homology"/>
<name>T1GR39_MEGSC</name>
<dbReference type="AlphaFoldDB" id="T1GR39"/>
<dbReference type="EnsemblMetazoa" id="MESCA006111-RA">
    <property type="protein sequence ID" value="MESCA006111-PA"/>
    <property type="gene ID" value="MESCA006111"/>
</dbReference>
<dbReference type="HOGENOM" id="CLU_1410308_0_0_1"/>
<dbReference type="OMA" id="AGPSHEN"/>
<accession>T1GR39</accession>
<dbReference type="InterPro" id="IPR012132">
    <property type="entry name" value="GMC_OxRdtase"/>
</dbReference>
<dbReference type="STRING" id="36166.T1GR39"/>
<dbReference type="GO" id="GO:0016614">
    <property type="term" value="F:oxidoreductase activity, acting on CH-OH group of donors"/>
    <property type="evidence" value="ECO:0007669"/>
    <property type="project" value="InterPro"/>
</dbReference>
<keyword evidence="4 5" id="KW-0274">FAD</keyword>
<organism evidence="7 8">
    <name type="scientific">Megaselia scalaris</name>
    <name type="common">Humpbacked fly</name>
    <name type="synonym">Phora scalaris</name>
    <dbReference type="NCBI Taxonomy" id="36166"/>
    <lineage>
        <taxon>Eukaryota</taxon>
        <taxon>Metazoa</taxon>
        <taxon>Ecdysozoa</taxon>
        <taxon>Arthropoda</taxon>
        <taxon>Hexapoda</taxon>
        <taxon>Insecta</taxon>
        <taxon>Pterygota</taxon>
        <taxon>Neoptera</taxon>
        <taxon>Endopterygota</taxon>
        <taxon>Diptera</taxon>
        <taxon>Brachycera</taxon>
        <taxon>Muscomorpha</taxon>
        <taxon>Platypezoidea</taxon>
        <taxon>Phoridae</taxon>
        <taxon>Megaseliini</taxon>
        <taxon>Megaselia</taxon>
    </lineage>
</organism>